<name>A0A432MQS9_9BACT</name>
<proteinExistence type="predicted"/>
<dbReference type="EMBL" id="RYZH01000002">
    <property type="protein sequence ID" value="RUL89406.1"/>
    <property type="molecule type" value="Genomic_DNA"/>
</dbReference>
<feature type="region of interest" description="Disordered" evidence="1">
    <location>
        <begin position="95"/>
        <end position="119"/>
    </location>
</feature>
<evidence type="ECO:0000256" key="1">
    <source>
        <dbReference type="SAM" id="MobiDB-lite"/>
    </source>
</evidence>
<dbReference type="RefSeq" id="WP_126723483.1">
    <property type="nucleotide sequence ID" value="NZ_RYZH01000002.1"/>
</dbReference>
<evidence type="ECO:0000313" key="3">
    <source>
        <dbReference type="Proteomes" id="UP000280296"/>
    </source>
</evidence>
<comment type="caution">
    <text evidence="2">The sequence shown here is derived from an EMBL/GenBank/DDBJ whole genome shotgun (WGS) entry which is preliminary data.</text>
</comment>
<evidence type="ECO:0000313" key="2">
    <source>
        <dbReference type="EMBL" id="RUL89406.1"/>
    </source>
</evidence>
<dbReference type="OrthoDB" id="9783380at2"/>
<protein>
    <submittedName>
        <fullName evidence="2">Uncharacterized protein</fullName>
    </submittedName>
</protein>
<reference evidence="2 3" key="1">
    <citation type="submission" date="2018-12" db="EMBL/GenBank/DDBJ databases">
        <authorList>
            <person name="Toschakov S.V."/>
        </authorList>
    </citation>
    <scope>NUCLEOTIDE SEQUENCE [LARGE SCALE GENOMIC DNA]</scope>
    <source>
        <strain evidence="2 3">GM2012</strain>
    </source>
</reference>
<gene>
    <name evidence="2" type="ORF">TsocGM_01130</name>
</gene>
<accession>A0A432MQS9</accession>
<keyword evidence="3" id="KW-1185">Reference proteome</keyword>
<feature type="compositionally biased region" description="Basic and acidic residues" evidence="1">
    <location>
        <begin position="13"/>
        <end position="30"/>
    </location>
</feature>
<dbReference type="Proteomes" id="UP000280296">
    <property type="component" value="Unassembled WGS sequence"/>
</dbReference>
<organism evidence="2 3">
    <name type="scientific">Tautonia sociabilis</name>
    <dbReference type="NCBI Taxonomy" id="2080755"/>
    <lineage>
        <taxon>Bacteria</taxon>
        <taxon>Pseudomonadati</taxon>
        <taxon>Planctomycetota</taxon>
        <taxon>Planctomycetia</taxon>
        <taxon>Isosphaerales</taxon>
        <taxon>Isosphaeraceae</taxon>
        <taxon>Tautonia</taxon>
    </lineage>
</organism>
<feature type="compositionally biased region" description="Polar residues" evidence="1">
    <location>
        <begin position="32"/>
        <end position="41"/>
    </location>
</feature>
<feature type="region of interest" description="Disordered" evidence="1">
    <location>
        <begin position="1"/>
        <end position="50"/>
    </location>
</feature>
<dbReference type="AlphaFoldDB" id="A0A432MQS9"/>
<feature type="compositionally biased region" description="Basic and acidic residues" evidence="1">
    <location>
        <begin position="99"/>
        <end position="119"/>
    </location>
</feature>
<reference evidence="2 3" key="2">
    <citation type="submission" date="2019-01" db="EMBL/GenBank/DDBJ databases">
        <title>Tautonia sociabilis, a novel thermotolerant planctomycete of Isosphaeraceae family, isolated from a 4000 m deep subterranean habitat.</title>
        <authorList>
            <person name="Kovaleva O.L."/>
            <person name="Elcheninov A.G."/>
            <person name="Van Heerden E."/>
            <person name="Toshchakov S.V."/>
            <person name="Novikov A."/>
            <person name="Bonch-Osmolovskaya E.A."/>
            <person name="Kublanov I.V."/>
        </authorList>
    </citation>
    <scope>NUCLEOTIDE SEQUENCE [LARGE SCALE GENOMIC DNA]</scope>
    <source>
        <strain evidence="2 3">GM2012</strain>
    </source>
</reference>
<sequence length="169" mass="18754">MHTPPRIDSAAGPDDRLGTFDHWAAGRKDPSQVAQTFSVQSDDARKERGAVGPAVNRRYPHPRYGLRFHWAMLRIAGVTSSACPALATIREAVTEVPPDDEHARGDAQRRRLRDARRSESMRTAAEIVPGWFDDREDCWRPPLLLALDDLGVGPADRPLEQTTTGHVDA</sequence>